<evidence type="ECO:0000313" key="2">
    <source>
        <dbReference type="EMBL" id="REC93301.1"/>
    </source>
</evidence>
<protein>
    <submittedName>
        <fullName evidence="2">Antirestriction protein</fullName>
    </submittedName>
</protein>
<dbReference type="OrthoDB" id="1164967at2"/>
<organism evidence="2 3">
    <name type="scientific">Kushneria indalinina DSM 14324</name>
    <dbReference type="NCBI Taxonomy" id="1122140"/>
    <lineage>
        <taxon>Bacteria</taxon>
        <taxon>Pseudomonadati</taxon>
        <taxon>Pseudomonadota</taxon>
        <taxon>Gammaproteobacteria</taxon>
        <taxon>Oceanospirillales</taxon>
        <taxon>Halomonadaceae</taxon>
        <taxon>Kushneria</taxon>
    </lineage>
</organism>
<comment type="caution">
    <text evidence="2">The sequence shown here is derived from an EMBL/GenBank/DDBJ whole genome shotgun (WGS) entry which is preliminary data.</text>
</comment>
<evidence type="ECO:0000313" key="3">
    <source>
        <dbReference type="Proteomes" id="UP000256334"/>
    </source>
</evidence>
<keyword evidence="3" id="KW-1185">Reference proteome</keyword>
<accession>A0A3D9DRL5</accession>
<gene>
    <name evidence="2" type="ORF">C8D72_3457</name>
</gene>
<reference evidence="2 3" key="1">
    <citation type="submission" date="2018-07" db="EMBL/GenBank/DDBJ databases">
        <title>Genomic Encyclopedia of Type Strains, Phase IV (KMG-IV): sequencing the most valuable type-strain genomes for metagenomic binning, comparative biology and taxonomic classification.</title>
        <authorList>
            <person name="Goeker M."/>
        </authorList>
    </citation>
    <scope>NUCLEOTIDE SEQUENCE [LARGE SCALE GENOMIC DNA]</scope>
    <source>
        <strain evidence="2 3">DSM 14324</strain>
    </source>
</reference>
<name>A0A3D9DRL5_9GAMM</name>
<dbReference type="Gene3D" id="3.30.70.3580">
    <property type="entry name" value="Antirestriction protein"/>
    <property type="match status" value="1"/>
</dbReference>
<dbReference type="Proteomes" id="UP000256334">
    <property type="component" value="Unassembled WGS sequence"/>
</dbReference>
<dbReference type="InterPro" id="IPR042297">
    <property type="entry name" value="Antirestriction_sf"/>
</dbReference>
<dbReference type="EMBL" id="QRDJ01000013">
    <property type="protein sequence ID" value="REC93301.1"/>
    <property type="molecule type" value="Genomic_DNA"/>
</dbReference>
<dbReference type="AlphaFoldDB" id="A0A3D9DRL5"/>
<evidence type="ECO:0000256" key="1">
    <source>
        <dbReference type="ARBA" id="ARBA00008618"/>
    </source>
</evidence>
<sequence>MSEVESTEPVITATAVPHAHRTNCLPAYFGSKYLQVEVMINQHMRKLCADYEGGIWEFYELSNGGFYMHPKGQEKMHVCVPDNYCDVTMSPDAAGITACLFAINHLTWITRSTKHIDLYHALRDYAMDHEESSLIMRAID</sequence>
<dbReference type="Pfam" id="PF03230">
    <property type="entry name" value="Antirestrict"/>
    <property type="match status" value="1"/>
</dbReference>
<dbReference type="InterPro" id="IPR004914">
    <property type="entry name" value="Antirestrict"/>
</dbReference>
<dbReference type="RefSeq" id="WP_115855668.1">
    <property type="nucleotide sequence ID" value="NZ_QRDJ01000013.1"/>
</dbReference>
<comment type="similarity">
    <text evidence="1">Belongs to the antirestriction protein family.</text>
</comment>
<proteinExistence type="inferred from homology"/>